<accession>A0A0A8YY57</accession>
<organism evidence="2">
    <name type="scientific">Arundo donax</name>
    <name type="common">Giant reed</name>
    <name type="synonym">Donax arundinaceus</name>
    <dbReference type="NCBI Taxonomy" id="35708"/>
    <lineage>
        <taxon>Eukaryota</taxon>
        <taxon>Viridiplantae</taxon>
        <taxon>Streptophyta</taxon>
        <taxon>Embryophyta</taxon>
        <taxon>Tracheophyta</taxon>
        <taxon>Spermatophyta</taxon>
        <taxon>Magnoliopsida</taxon>
        <taxon>Liliopsida</taxon>
        <taxon>Poales</taxon>
        <taxon>Poaceae</taxon>
        <taxon>PACMAD clade</taxon>
        <taxon>Arundinoideae</taxon>
        <taxon>Arundineae</taxon>
        <taxon>Arundo</taxon>
    </lineage>
</organism>
<reference evidence="2" key="1">
    <citation type="submission" date="2014-09" db="EMBL/GenBank/DDBJ databases">
        <authorList>
            <person name="Magalhaes I.L.F."/>
            <person name="Oliveira U."/>
            <person name="Santos F.R."/>
            <person name="Vidigal T.H.D.A."/>
            <person name="Brescovit A.D."/>
            <person name="Santos A.J."/>
        </authorList>
    </citation>
    <scope>NUCLEOTIDE SEQUENCE</scope>
    <source>
        <tissue evidence="2">Shoot tissue taken approximately 20 cm above the soil surface</tissue>
    </source>
</reference>
<evidence type="ECO:0000313" key="2">
    <source>
        <dbReference type="EMBL" id="JAD32064.1"/>
    </source>
</evidence>
<dbReference type="AlphaFoldDB" id="A0A0A8YY57"/>
<protein>
    <submittedName>
        <fullName evidence="2">Uncharacterized protein</fullName>
    </submittedName>
</protein>
<proteinExistence type="predicted"/>
<dbReference type="EMBL" id="GBRH01265831">
    <property type="protein sequence ID" value="JAD32064.1"/>
    <property type="molecule type" value="Transcribed_RNA"/>
</dbReference>
<feature type="region of interest" description="Disordered" evidence="1">
    <location>
        <begin position="1"/>
        <end position="58"/>
    </location>
</feature>
<sequence>MGARDISSRSAFEIPPSAPGYTPVSTLEALITSLPGGHDGSSGLRRRPGGTRKHEQLH</sequence>
<name>A0A0A8YY57_ARUDO</name>
<reference evidence="2" key="2">
    <citation type="journal article" date="2015" name="Data Brief">
        <title>Shoot transcriptome of the giant reed, Arundo donax.</title>
        <authorList>
            <person name="Barrero R.A."/>
            <person name="Guerrero F.D."/>
            <person name="Moolhuijzen P."/>
            <person name="Goolsby J.A."/>
            <person name="Tidwell J."/>
            <person name="Bellgard S.E."/>
            <person name="Bellgard M.I."/>
        </authorList>
    </citation>
    <scope>NUCLEOTIDE SEQUENCE</scope>
    <source>
        <tissue evidence="2">Shoot tissue taken approximately 20 cm above the soil surface</tissue>
    </source>
</reference>
<evidence type="ECO:0000256" key="1">
    <source>
        <dbReference type="SAM" id="MobiDB-lite"/>
    </source>
</evidence>